<evidence type="ECO:0000256" key="2">
    <source>
        <dbReference type="ARBA" id="ARBA00004613"/>
    </source>
</evidence>
<dbReference type="SUPFAM" id="SSF64518">
    <property type="entry name" value="Phase 1 flagellin"/>
    <property type="match status" value="1"/>
</dbReference>
<keyword evidence="6 7" id="KW-0975">Bacterial flagellum</keyword>
<dbReference type="InterPro" id="IPR019776">
    <property type="entry name" value="Flagellar_basal_body_rod_CS"/>
</dbReference>
<dbReference type="RefSeq" id="WP_092127785.1">
    <property type="nucleotide sequence ID" value="NZ_FMYU01000002.1"/>
</dbReference>
<dbReference type="PRINTS" id="PR01005">
    <property type="entry name" value="FLGHOOKAP1"/>
</dbReference>
<dbReference type="Pfam" id="PF06429">
    <property type="entry name" value="Flg_bbr_C"/>
    <property type="match status" value="1"/>
</dbReference>
<evidence type="ECO:0000259" key="9">
    <source>
        <dbReference type="Pfam" id="PF06429"/>
    </source>
</evidence>
<organism evidence="11 12">
    <name type="scientific">Desulfurella multipotens</name>
    <dbReference type="NCBI Taxonomy" id="79269"/>
    <lineage>
        <taxon>Bacteria</taxon>
        <taxon>Pseudomonadati</taxon>
        <taxon>Campylobacterota</taxon>
        <taxon>Desulfurellia</taxon>
        <taxon>Desulfurellales</taxon>
        <taxon>Desulfurellaceae</taxon>
        <taxon>Desulfurella</taxon>
    </lineage>
</organism>
<sequence length="582" mass="62972">MPSIFDGLYIGVSGLNVSQNALNITGNNIANANTPGYTRESPNIVEKYPQITQIGAFGLGAQINSITSARNQLLDNTLNQQLNLQSYYQTLNDQLTQVQNLFNEQNNTGLNTALNNFFNSWQSLSSNPDLATARQQVIQSGLTLSQTIQSTYNSLQQLQNNLYSQMTSYVNQINTLAKNIANINYEIKLATLAPNQTANTLIDQRNQLIQQLQKIANVNVFNTYAPSQQNQTLSTSQEDLTILIGGLPLVSGTTYNKLITKTTNGQNNNVFFQDAIGNLTDITNQISQGSLGAVIQLASKKLPDYMNSLNTLSNSIINQVNILHSGGSGLSAYTQTQSTYELNSASNSITESEEAGVNLPLKSGTLSVNVYDSNNNLVNTVSIPITSNDSFDNISKNFNNILGQYGISMSLSGINQGYVQIISNNGYTFSFAGDTSNFLAAVGINTFFTGTNASNISVNPVIVNDQSKIAAGKSMLPGDNSNALAIANLQTQNVMISNTQTINQYYNAFLGKIGSDVQANQNLLSAQNALVTQTQNLVSSQEGVSLDEEAANLIKYQMAYQASARFISVIEQVTQSLINMVQ</sequence>
<dbReference type="AlphaFoldDB" id="A0A1G6J617"/>
<dbReference type="EMBL" id="FMYU01000002">
    <property type="protein sequence ID" value="SDC13376.1"/>
    <property type="molecule type" value="Genomic_DNA"/>
</dbReference>
<evidence type="ECO:0000259" key="10">
    <source>
        <dbReference type="Pfam" id="PF22638"/>
    </source>
</evidence>
<keyword evidence="11" id="KW-0969">Cilium</keyword>
<name>A0A1G6J617_9BACT</name>
<evidence type="ECO:0000259" key="8">
    <source>
        <dbReference type="Pfam" id="PF00460"/>
    </source>
</evidence>
<feature type="domain" description="Flagellar basal body rod protein N-terminal" evidence="8">
    <location>
        <begin position="8"/>
        <end position="38"/>
    </location>
</feature>
<dbReference type="GO" id="GO:0009424">
    <property type="term" value="C:bacterial-type flagellum hook"/>
    <property type="evidence" value="ECO:0007669"/>
    <property type="project" value="UniProtKB-UniRule"/>
</dbReference>
<dbReference type="NCBIfam" id="TIGR02492">
    <property type="entry name" value="flgK_ends"/>
    <property type="match status" value="1"/>
</dbReference>
<feature type="domain" description="Flagellar basal-body/hook protein C-terminal" evidence="9">
    <location>
        <begin position="542"/>
        <end position="580"/>
    </location>
</feature>
<evidence type="ECO:0000256" key="6">
    <source>
        <dbReference type="ARBA" id="ARBA00023143"/>
    </source>
</evidence>
<evidence type="ECO:0000256" key="1">
    <source>
        <dbReference type="ARBA" id="ARBA00004365"/>
    </source>
</evidence>
<dbReference type="InterPro" id="IPR001444">
    <property type="entry name" value="Flag_bb_rod_N"/>
</dbReference>
<reference evidence="12" key="1">
    <citation type="submission" date="2016-10" db="EMBL/GenBank/DDBJ databases">
        <authorList>
            <person name="Varghese N."/>
            <person name="Submissions S."/>
        </authorList>
    </citation>
    <scope>NUCLEOTIDE SEQUENCE [LARGE SCALE GENOMIC DNA]</scope>
    <source>
        <strain evidence="12">DSM 8415</strain>
    </source>
</reference>
<dbReference type="InterPro" id="IPR053927">
    <property type="entry name" value="FlgK_helical"/>
</dbReference>
<keyword evidence="11" id="KW-0282">Flagellum</keyword>
<evidence type="ECO:0000256" key="3">
    <source>
        <dbReference type="ARBA" id="ARBA00009677"/>
    </source>
</evidence>
<evidence type="ECO:0000256" key="5">
    <source>
        <dbReference type="ARBA" id="ARBA00022525"/>
    </source>
</evidence>
<dbReference type="PROSITE" id="PS00588">
    <property type="entry name" value="FLAGELLA_BB_ROD"/>
    <property type="match status" value="1"/>
</dbReference>
<dbReference type="InterPro" id="IPR002371">
    <property type="entry name" value="FlgK"/>
</dbReference>
<accession>A0A1G6J617</accession>
<dbReference type="GO" id="GO:0005576">
    <property type="term" value="C:extracellular region"/>
    <property type="evidence" value="ECO:0007669"/>
    <property type="project" value="UniProtKB-SubCell"/>
</dbReference>
<evidence type="ECO:0000256" key="7">
    <source>
        <dbReference type="RuleBase" id="RU362065"/>
    </source>
</evidence>
<comment type="subcellular location">
    <subcellularLocation>
        <location evidence="1 7">Bacterial flagellum</location>
    </subcellularLocation>
    <subcellularLocation>
        <location evidence="2 7">Secreted</location>
    </subcellularLocation>
</comment>
<dbReference type="InterPro" id="IPR010930">
    <property type="entry name" value="Flg_bb/hook_C_dom"/>
</dbReference>
<comment type="similarity">
    <text evidence="3 7">Belongs to the flagella basal body rod proteins family.</text>
</comment>
<dbReference type="GO" id="GO:0005198">
    <property type="term" value="F:structural molecule activity"/>
    <property type="evidence" value="ECO:0007669"/>
    <property type="project" value="UniProtKB-UniRule"/>
</dbReference>
<protein>
    <recommendedName>
        <fullName evidence="4 7">Flagellar hook-associated protein 1</fullName>
        <shortName evidence="7">HAP1</shortName>
    </recommendedName>
</protein>
<keyword evidence="12" id="KW-1185">Reference proteome</keyword>
<dbReference type="GO" id="GO:0044780">
    <property type="term" value="P:bacterial-type flagellum assembly"/>
    <property type="evidence" value="ECO:0007669"/>
    <property type="project" value="InterPro"/>
</dbReference>
<dbReference type="PANTHER" id="PTHR30033">
    <property type="entry name" value="FLAGELLAR HOOK-ASSOCIATED PROTEIN 1"/>
    <property type="match status" value="1"/>
</dbReference>
<dbReference type="Proteomes" id="UP000199411">
    <property type="component" value="Unassembled WGS sequence"/>
</dbReference>
<evidence type="ECO:0000256" key="4">
    <source>
        <dbReference type="ARBA" id="ARBA00016244"/>
    </source>
</evidence>
<evidence type="ECO:0000313" key="11">
    <source>
        <dbReference type="EMBL" id="SDC13376.1"/>
    </source>
</evidence>
<dbReference type="Pfam" id="PF00460">
    <property type="entry name" value="Flg_bb_rod"/>
    <property type="match status" value="1"/>
</dbReference>
<keyword evidence="5 7" id="KW-0964">Secreted</keyword>
<gene>
    <name evidence="7" type="primary">flgK</name>
    <name evidence="11" type="ORF">SAMN05660835_00373</name>
</gene>
<dbReference type="OrthoDB" id="9802553at2"/>
<proteinExistence type="inferred from homology"/>
<evidence type="ECO:0000313" key="12">
    <source>
        <dbReference type="Proteomes" id="UP000199411"/>
    </source>
</evidence>
<dbReference type="Pfam" id="PF22638">
    <property type="entry name" value="FlgK_D1"/>
    <property type="match status" value="1"/>
</dbReference>
<feature type="domain" description="Flagellar hook-associated protein FlgK helical" evidence="10">
    <location>
        <begin position="95"/>
        <end position="331"/>
    </location>
</feature>
<keyword evidence="11" id="KW-0966">Cell projection</keyword>
<dbReference type="PANTHER" id="PTHR30033:SF1">
    <property type="entry name" value="FLAGELLAR HOOK-ASSOCIATED PROTEIN 1"/>
    <property type="match status" value="1"/>
</dbReference>